<name>A0AA37TD88_9HYPH</name>
<evidence type="ECO:0000259" key="8">
    <source>
        <dbReference type="Pfam" id="PF04542"/>
    </source>
</evidence>
<dbReference type="PANTHER" id="PTHR43133:SF25">
    <property type="entry name" value="RNA POLYMERASE SIGMA FACTOR RFAY-RELATED"/>
    <property type="match status" value="1"/>
</dbReference>
<sequence>MSEGPTSGRPKPPDRPDTASLPPGVRDHLGAHLRGAYEALTRAQTPQRLLDLVAQLDATLEGQSRERALFFRAELTKALPGLRAFALSLIADASRADDLVQETVLRAWAHQNLFATGSNLKAWLCTILRNQFYTECRKRKREVEDVDGAAAAQLTAPAAQEHGSDLQTVWSHIGKLPELQREALLLVGAQGLTYEAAAEVMGCQTGTVKSRVSRARALLVAELA</sequence>
<dbReference type="InterPro" id="IPR036388">
    <property type="entry name" value="WH-like_DNA-bd_sf"/>
</dbReference>
<evidence type="ECO:0000256" key="4">
    <source>
        <dbReference type="ARBA" id="ARBA00023125"/>
    </source>
</evidence>
<evidence type="ECO:0000256" key="3">
    <source>
        <dbReference type="ARBA" id="ARBA00023082"/>
    </source>
</evidence>
<evidence type="ECO:0000256" key="2">
    <source>
        <dbReference type="ARBA" id="ARBA00023015"/>
    </source>
</evidence>
<protein>
    <recommendedName>
        <fullName evidence="6">RNA polymerase sigma factor</fullName>
    </recommendedName>
</protein>
<dbReference type="InterPro" id="IPR039425">
    <property type="entry name" value="RNA_pol_sigma-70-like"/>
</dbReference>
<dbReference type="InterPro" id="IPR013249">
    <property type="entry name" value="RNA_pol_sigma70_r4_t2"/>
</dbReference>
<dbReference type="InterPro" id="IPR007627">
    <property type="entry name" value="RNA_pol_sigma70_r2"/>
</dbReference>
<dbReference type="InterPro" id="IPR013324">
    <property type="entry name" value="RNA_pol_sigma_r3/r4-like"/>
</dbReference>
<dbReference type="PROSITE" id="PS01063">
    <property type="entry name" value="SIGMA70_ECF"/>
    <property type="match status" value="1"/>
</dbReference>
<accession>A0AA37TD88</accession>
<evidence type="ECO:0000313" key="10">
    <source>
        <dbReference type="EMBL" id="GLS69810.1"/>
    </source>
</evidence>
<dbReference type="AlphaFoldDB" id="A0AA37TD88"/>
<keyword evidence="2 6" id="KW-0805">Transcription regulation</keyword>
<evidence type="ECO:0000256" key="7">
    <source>
        <dbReference type="SAM" id="MobiDB-lite"/>
    </source>
</evidence>
<dbReference type="Gene3D" id="1.10.1740.10">
    <property type="match status" value="1"/>
</dbReference>
<dbReference type="InterPro" id="IPR000838">
    <property type="entry name" value="RNA_pol_sigma70_ECF_CS"/>
</dbReference>
<dbReference type="GO" id="GO:0006352">
    <property type="term" value="P:DNA-templated transcription initiation"/>
    <property type="evidence" value="ECO:0007669"/>
    <property type="project" value="InterPro"/>
</dbReference>
<keyword evidence="4 6" id="KW-0238">DNA-binding</keyword>
<dbReference type="SUPFAM" id="SSF88659">
    <property type="entry name" value="Sigma3 and sigma4 domains of RNA polymerase sigma factors"/>
    <property type="match status" value="1"/>
</dbReference>
<dbReference type="Proteomes" id="UP001157440">
    <property type="component" value="Unassembled WGS sequence"/>
</dbReference>
<dbReference type="InterPro" id="IPR014284">
    <property type="entry name" value="RNA_pol_sigma-70_dom"/>
</dbReference>
<comment type="caution">
    <text evidence="10">The sequence shown here is derived from an EMBL/GenBank/DDBJ whole genome shotgun (WGS) entry which is preliminary data.</text>
</comment>
<feature type="domain" description="RNA polymerase sigma-70 region 2" evidence="8">
    <location>
        <begin position="79"/>
        <end position="141"/>
    </location>
</feature>
<dbReference type="Pfam" id="PF04542">
    <property type="entry name" value="Sigma70_r2"/>
    <property type="match status" value="1"/>
</dbReference>
<keyword evidence="5 6" id="KW-0804">Transcription</keyword>
<keyword evidence="11" id="KW-1185">Reference proteome</keyword>
<comment type="similarity">
    <text evidence="1 6">Belongs to the sigma-70 factor family. ECF subfamily.</text>
</comment>
<evidence type="ECO:0000256" key="5">
    <source>
        <dbReference type="ARBA" id="ARBA00023163"/>
    </source>
</evidence>
<gene>
    <name evidence="10" type="ORF">GCM10007890_18230</name>
</gene>
<dbReference type="PANTHER" id="PTHR43133">
    <property type="entry name" value="RNA POLYMERASE ECF-TYPE SIGMA FACTO"/>
    <property type="match status" value="1"/>
</dbReference>
<evidence type="ECO:0000256" key="6">
    <source>
        <dbReference type="RuleBase" id="RU000716"/>
    </source>
</evidence>
<evidence type="ECO:0000256" key="1">
    <source>
        <dbReference type="ARBA" id="ARBA00010641"/>
    </source>
</evidence>
<dbReference type="Gene3D" id="1.10.10.10">
    <property type="entry name" value="Winged helix-like DNA-binding domain superfamily/Winged helix DNA-binding domain"/>
    <property type="match status" value="1"/>
</dbReference>
<dbReference type="InterPro" id="IPR013325">
    <property type="entry name" value="RNA_pol_sigma_r2"/>
</dbReference>
<organism evidence="10 11">
    <name type="scientific">Methylobacterium tardum</name>
    <dbReference type="NCBI Taxonomy" id="374432"/>
    <lineage>
        <taxon>Bacteria</taxon>
        <taxon>Pseudomonadati</taxon>
        <taxon>Pseudomonadota</taxon>
        <taxon>Alphaproteobacteria</taxon>
        <taxon>Hyphomicrobiales</taxon>
        <taxon>Methylobacteriaceae</taxon>
        <taxon>Methylobacterium</taxon>
    </lineage>
</organism>
<proteinExistence type="inferred from homology"/>
<dbReference type="Pfam" id="PF08281">
    <property type="entry name" value="Sigma70_r4_2"/>
    <property type="match status" value="1"/>
</dbReference>
<dbReference type="EMBL" id="BSPL01000011">
    <property type="protein sequence ID" value="GLS69810.1"/>
    <property type="molecule type" value="Genomic_DNA"/>
</dbReference>
<feature type="domain" description="RNA polymerase sigma factor 70 region 4 type 2" evidence="9">
    <location>
        <begin position="173"/>
        <end position="219"/>
    </location>
</feature>
<reference evidence="11" key="1">
    <citation type="journal article" date="2019" name="Int. J. Syst. Evol. Microbiol.">
        <title>The Global Catalogue of Microorganisms (GCM) 10K type strain sequencing project: providing services to taxonomists for standard genome sequencing and annotation.</title>
        <authorList>
            <consortium name="The Broad Institute Genomics Platform"/>
            <consortium name="The Broad Institute Genome Sequencing Center for Infectious Disease"/>
            <person name="Wu L."/>
            <person name="Ma J."/>
        </authorList>
    </citation>
    <scope>NUCLEOTIDE SEQUENCE [LARGE SCALE GENOMIC DNA]</scope>
    <source>
        <strain evidence="11">NBRC 103632</strain>
    </source>
</reference>
<dbReference type="SUPFAM" id="SSF88946">
    <property type="entry name" value="Sigma2 domain of RNA polymerase sigma factors"/>
    <property type="match status" value="1"/>
</dbReference>
<dbReference type="GO" id="GO:0003677">
    <property type="term" value="F:DNA binding"/>
    <property type="evidence" value="ECO:0007669"/>
    <property type="project" value="UniProtKB-KW"/>
</dbReference>
<evidence type="ECO:0000313" key="11">
    <source>
        <dbReference type="Proteomes" id="UP001157440"/>
    </source>
</evidence>
<feature type="region of interest" description="Disordered" evidence="7">
    <location>
        <begin position="1"/>
        <end position="25"/>
    </location>
</feature>
<evidence type="ECO:0000259" key="9">
    <source>
        <dbReference type="Pfam" id="PF08281"/>
    </source>
</evidence>
<dbReference type="GO" id="GO:0016987">
    <property type="term" value="F:sigma factor activity"/>
    <property type="evidence" value="ECO:0007669"/>
    <property type="project" value="UniProtKB-KW"/>
</dbReference>
<dbReference type="NCBIfam" id="TIGR02937">
    <property type="entry name" value="sigma70-ECF"/>
    <property type="match status" value="1"/>
</dbReference>
<dbReference type="CDD" id="cd06171">
    <property type="entry name" value="Sigma70_r4"/>
    <property type="match status" value="1"/>
</dbReference>
<dbReference type="RefSeq" id="WP_238199538.1">
    <property type="nucleotide sequence ID" value="NZ_BPQZ01000039.1"/>
</dbReference>
<keyword evidence="3 6" id="KW-0731">Sigma factor</keyword>